<organism evidence="1 2">
    <name type="scientific">Phocaeicola plebeius</name>
    <dbReference type="NCBI Taxonomy" id="310297"/>
    <lineage>
        <taxon>Bacteria</taxon>
        <taxon>Pseudomonadati</taxon>
        <taxon>Bacteroidota</taxon>
        <taxon>Bacteroidia</taxon>
        <taxon>Bacteroidales</taxon>
        <taxon>Bacteroidaceae</taxon>
        <taxon>Phocaeicola</taxon>
    </lineage>
</organism>
<protein>
    <submittedName>
        <fullName evidence="1">Uncharacterized protein</fullName>
    </submittedName>
</protein>
<accession>A0A414X5A4</accession>
<sequence length="111" mass="12198">MTACNPSSNQQTEKSVTQTVNTDSIQVLHGQLIMGHEAYSFTPDADTTAYWIVDKSGELKKRYEAALPSDAKPYTAIPAKLKVRIQGPSSEGFAAEYAGVMEVMEIKEVRE</sequence>
<evidence type="ECO:0000313" key="1">
    <source>
        <dbReference type="EMBL" id="RHH48440.1"/>
    </source>
</evidence>
<dbReference type="AlphaFoldDB" id="A0A414X5A4"/>
<dbReference type="EMBL" id="QRJS01000006">
    <property type="protein sequence ID" value="RHH48440.1"/>
    <property type="molecule type" value="Genomic_DNA"/>
</dbReference>
<evidence type="ECO:0000313" key="2">
    <source>
        <dbReference type="Proteomes" id="UP000284998"/>
    </source>
</evidence>
<comment type="caution">
    <text evidence="1">The sequence shown here is derived from an EMBL/GenBank/DDBJ whole genome shotgun (WGS) entry which is preliminary data.</text>
</comment>
<gene>
    <name evidence="1" type="ORF">DW204_03955</name>
</gene>
<dbReference type="Proteomes" id="UP000284998">
    <property type="component" value="Unassembled WGS sequence"/>
</dbReference>
<reference evidence="1 2" key="1">
    <citation type="submission" date="2018-08" db="EMBL/GenBank/DDBJ databases">
        <title>A genome reference for cultivated species of the human gut microbiota.</title>
        <authorList>
            <person name="Zou Y."/>
            <person name="Xue W."/>
            <person name="Luo G."/>
        </authorList>
    </citation>
    <scope>NUCLEOTIDE SEQUENCE [LARGE SCALE GENOMIC DNA]</scope>
    <source>
        <strain evidence="1 2">AM17-44</strain>
    </source>
</reference>
<name>A0A414X5A4_9BACT</name>
<proteinExistence type="predicted"/>